<proteinExistence type="predicted"/>
<dbReference type="PROSITE" id="PS51257">
    <property type="entry name" value="PROKAR_LIPOPROTEIN"/>
    <property type="match status" value="1"/>
</dbReference>
<dbReference type="InterPro" id="IPR035547">
    <property type="entry name" value="Phospholipase_B"/>
</dbReference>
<keyword evidence="3" id="KW-1185">Reference proteome</keyword>
<dbReference type="InterPro" id="IPR036514">
    <property type="entry name" value="SGNH_hydro_sf"/>
</dbReference>
<accession>A0A9Q0NBS7</accession>
<feature type="chain" id="PRO_5040408449" evidence="1">
    <location>
        <begin position="24"/>
        <end position="419"/>
    </location>
</feature>
<dbReference type="OrthoDB" id="10265800at2759"/>
<organism evidence="2 3">
    <name type="scientific">Pseudolycoriella hygida</name>
    <dbReference type="NCBI Taxonomy" id="35572"/>
    <lineage>
        <taxon>Eukaryota</taxon>
        <taxon>Metazoa</taxon>
        <taxon>Ecdysozoa</taxon>
        <taxon>Arthropoda</taxon>
        <taxon>Hexapoda</taxon>
        <taxon>Insecta</taxon>
        <taxon>Pterygota</taxon>
        <taxon>Neoptera</taxon>
        <taxon>Endopterygota</taxon>
        <taxon>Diptera</taxon>
        <taxon>Nematocera</taxon>
        <taxon>Sciaroidea</taxon>
        <taxon>Sciaridae</taxon>
        <taxon>Pseudolycoriella</taxon>
    </lineage>
</organism>
<dbReference type="EMBL" id="WJQU01000001">
    <property type="protein sequence ID" value="KAJ6646576.1"/>
    <property type="molecule type" value="Genomic_DNA"/>
</dbReference>
<dbReference type="PANTHER" id="PTHR21325:SF31">
    <property type="entry name" value="GH22081P-RELATED"/>
    <property type="match status" value="1"/>
</dbReference>
<dbReference type="AlphaFoldDB" id="A0A9Q0NBS7"/>
<dbReference type="PANTHER" id="PTHR21325">
    <property type="entry name" value="PHOSPHOLIPASE B, PLB1"/>
    <property type="match status" value="1"/>
</dbReference>
<evidence type="ECO:0000256" key="1">
    <source>
        <dbReference type="SAM" id="SignalP"/>
    </source>
</evidence>
<dbReference type="Proteomes" id="UP001151699">
    <property type="component" value="Chromosome A"/>
</dbReference>
<protein>
    <submittedName>
        <fullName evidence="2">Phospholipase B1, membrane-associated</fullName>
    </submittedName>
</protein>
<dbReference type="GO" id="GO:0004620">
    <property type="term" value="F:phospholipase activity"/>
    <property type="evidence" value="ECO:0007669"/>
    <property type="project" value="InterPro"/>
</dbReference>
<evidence type="ECO:0000313" key="2">
    <source>
        <dbReference type="EMBL" id="KAJ6646576.1"/>
    </source>
</evidence>
<comment type="caution">
    <text evidence="2">The sequence shown here is derived from an EMBL/GenBank/DDBJ whole genome shotgun (WGS) entry which is preliminary data.</text>
</comment>
<dbReference type="Gene3D" id="3.40.50.1110">
    <property type="entry name" value="SGNH hydrolase"/>
    <property type="match status" value="1"/>
</dbReference>
<keyword evidence="1" id="KW-0732">Signal</keyword>
<feature type="signal peptide" evidence="1">
    <location>
        <begin position="1"/>
        <end position="23"/>
    </location>
</feature>
<gene>
    <name evidence="2" type="primary">PLB1_0</name>
    <name evidence="2" type="ORF">Bhyg_01789</name>
</gene>
<dbReference type="InterPro" id="IPR001087">
    <property type="entry name" value="GDSL"/>
</dbReference>
<reference evidence="2" key="1">
    <citation type="submission" date="2022-07" db="EMBL/GenBank/DDBJ databases">
        <authorList>
            <person name="Trinca V."/>
            <person name="Uliana J.V.C."/>
            <person name="Torres T.T."/>
            <person name="Ward R.J."/>
            <person name="Monesi N."/>
        </authorList>
    </citation>
    <scope>NUCLEOTIDE SEQUENCE</scope>
    <source>
        <strain evidence="2">HSMRA1968</strain>
        <tissue evidence="2">Whole embryos</tissue>
    </source>
</reference>
<dbReference type="SUPFAM" id="SSF52266">
    <property type="entry name" value="SGNH hydrolase"/>
    <property type="match status" value="1"/>
</dbReference>
<dbReference type="InterPro" id="IPR038885">
    <property type="entry name" value="PLB1"/>
</dbReference>
<dbReference type="GO" id="GO:0006644">
    <property type="term" value="P:phospholipid metabolic process"/>
    <property type="evidence" value="ECO:0007669"/>
    <property type="project" value="TreeGrafter"/>
</dbReference>
<evidence type="ECO:0000313" key="3">
    <source>
        <dbReference type="Proteomes" id="UP001151699"/>
    </source>
</evidence>
<sequence length="419" mass="48313">MTNKATQILIAIILLSCIHQLSCRDIFERTSMLDTGIMRSLFHSFRDFTFRLVGPTSRKTRGNFLQEPNENFPCDLTGMRSNKVPTSVHRLRPGDIDVIAAIGDSLTAASGASSTRFPDLFMENRGLSWSIGGQWNWRNVTTLPNILKVYNPKLVGYSRNDAYPFHEDTQFNMAEIGAVSADIPFMAKALVRRIKRDKRINFKKDWKMVTICMGGNDICSFICLMQEPDSLPEKHRQRLIKALRYIRDNMPRTFVNIVPVPLVETVVTYDKKPLHCEILHHGECSCWVGRLYNQTKELQEHYSSIQRKMQDVEEEVGNMKEFRGLKEFAVMFQPFSRRLNLKTDKSNHDFSLLAFDCFHMSQKGNAWAGVTLWNSLLEPPGAKSLNWESPKKKFLCPTVDHPYFYTHDNYKYFSSGNNV</sequence>
<name>A0A9Q0NBS7_9DIPT</name>
<dbReference type="CDD" id="cd01824">
    <property type="entry name" value="Phospholipase_B_like"/>
    <property type="match status" value="1"/>
</dbReference>
<dbReference type="Pfam" id="PF00657">
    <property type="entry name" value="Lipase_GDSL"/>
    <property type="match status" value="1"/>
</dbReference>